<dbReference type="AlphaFoldDB" id="A0AAQ3KGZ4"/>
<evidence type="ECO:0000313" key="1">
    <source>
        <dbReference type="EMBL" id="WOL07987.1"/>
    </source>
</evidence>
<sequence length="211" mass="23665">MLISVECQFLQLKKALKVVRSHASRAHLQLNFSSSSPFDHAAHLCGMPISPAQFLRVDFSFSSSTFPFYAESIRRARDPRNPLSCDYSRQPAPCPQPLTRAIQMVILLRFMFRQTHSLLEIIAWGKKLSNEDDNRPTSNPLPPQSVAFASYMDASSVSAQEALERVAQEVPNFGTEQDKAHCPFHLKTGFVVLGQDVVEFIFIPTNLAHCS</sequence>
<evidence type="ECO:0000313" key="2">
    <source>
        <dbReference type="Proteomes" id="UP001327560"/>
    </source>
</evidence>
<accession>A0AAQ3KGZ4</accession>
<proteinExistence type="predicted"/>
<keyword evidence="2" id="KW-1185">Reference proteome</keyword>
<dbReference type="Proteomes" id="UP001327560">
    <property type="component" value="Chromosome 5"/>
</dbReference>
<gene>
    <name evidence="1" type="ORF">Cni_G16738</name>
</gene>
<organism evidence="1 2">
    <name type="scientific">Canna indica</name>
    <name type="common">Indian-shot</name>
    <dbReference type="NCBI Taxonomy" id="4628"/>
    <lineage>
        <taxon>Eukaryota</taxon>
        <taxon>Viridiplantae</taxon>
        <taxon>Streptophyta</taxon>
        <taxon>Embryophyta</taxon>
        <taxon>Tracheophyta</taxon>
        <taxon>Spermatophyta</taxon>
        <taxon>Magnoliopsida</taxon>
        <taxon>Liliopsida</taxon>
        <taxon>Zingiberales</taxon>
        <taxon>Cannaceae</taxon>
        <taxon>Canna</taxon>
    </lineage>
</organism>
<protein>
    <submittedName>
        <fullName evidence="1">Zinc finger CCCH domain-containing protein 5 isoform X2</fullName>
    </submittedName>
</protein>
<dbReference type="EMBL" id="CP136894">
    <property type="protein sequence ID" value="WOL07987.1"/>
    <property type="molecule type" value="Genomic_DNA"/>
</dbReference>
<reference evidence="1 2" key="1">
    <citation type="submission" date="2023-10" db="EMBL/GenBank/DDBJ databases">
        <title>Chromosome-scale genome assembly provides insights into flower coloration mechanisms of Canna indica.</title>
        <authorList>
            <person name="Li C."/>
        </authorList>
    </citation>
    <scope>NUCLEOTIDE SEQUENCE [LARGE SCALE GENOMIC DNA]</scope>
    <source>
        <tissue evidence="1">Flower</tissue>
    </source>
</reference>
<name>A0AAQ3KGZ4_9LILI</name>